<dbReference type="Gene3D" id="2.30.42.10">
    <property type="match status" value="1"/>
</dbReference>
<dbReference type="Gene3D" id="2.40.10.120">
    <property type="match status" value="1"/>
</dbReference>
<name>B9G3S8_ORYSJ</name>
<dbReference type="PANTHER" id="PTHR47389:SF4">
    <property type="entry name" value="OS09G0436400 PROTEIN"/>
    <property type="match status" value="1"/>
</dbReference>
<dbReference type="Proteomes" id="UP000007752">
    <property type="component" value="Chromosome 9"/>
</dbReference>
<dbReference type="SUPFAM" id="SSF50156">
    <property type="entry name" value="PDZ domain-like"/>
    <property type="match status" value="1"/>
</dbReference>
<dbReference type="InterPro" id="IPR001478">
    <property type="entry name" value="PDZ"/>
</dbReference>
<feature type="domain" description="PDZ" evidence="2">
    <location>
        <begin position="391"/>
        <end position="422"/>
    </location>
</feature>
<dbReference type="PANTHER" id="PTHR47389">
    <property type="entry name" value="OS09G0436400 PROTEIN"/>
    <property type="match status" value="1"/>
</dbReference>
<dbReference type="InterPro" id="IPR009003">
    <property type="entry name" value="Peptidase_S1_PA"/>
</dbReference>
<organism evidence="3">
    <name type="scientific">Oryza sativa subsp. japonica</name>
    <name type="common">Rice</name>
    <dbReference type="NCBI Taxonomy" id="39947"/>
    <lineage>
        <taxon>Eukaryota</taxon>
        <taxon>Viridiplantae</taxon>
        <taxon>Streptophyta</taxon>
        <taxon>Embryophyta</taxon>
        <taxon>Tracheophyta</taxon>
        <taxon>Spermatophyta</taxon>
        <taxon>Magnoliopsida</taxon>
        <taxon>Liliopsida</taxon>
        <taxon>Poales</taxon>
        <taxon>Poaceae</taxon>
        <taxon>BOP clade</taxon>
        <taxon>Oryzoideae</taxon>
        <taxon>Oryzeae</taxon>
        <taxon>Oryzinae</taxon>
        <taxon>Oryza</taxon>
        <taxon>Oryza sativa</taxon>
    </lineage>
</organism>
<proteinExistence type="predicted"/>
<dbReference type="PROSITE" id="PS50106">
    <property type="entry name" value="PDZ"/>
    <property type="match status" value="1"/>
</dbReference>
<accession>B9G3S8</accession>
<dbReference type="Pfam" id="PF13365">
    <property type="entry name" value="Trypsin_2"/>
    <property type="match status" value="1"/>
</dbReference>
<evidence type="ECO:0000313" key="3">
    <source>
        <dbReference type="EMBL" id="EEE69776.1"/>
    </source>
</evidence>
<reference evidence="3" key="2">
    <citation type="submission" date="2008-12" db="EMBL/GenBank/DDBJ databases">
        <title>Improved gene annotation of the rice (Oryza sativa) genomes.</title>
        <authorList>
            <person name="Wang J."/>
            <person name="Li R."/>
            <person name="Fan W."/>
            <person name="Huang Q."/>
            <person name="Zhang J."/>
            <person name="Zhou Y."/>
            <person name="Hu Y."/>
            <person name="Zi S."/>
            <person name="Li J."/>
            <person name="Ni P."/>
            <person name="Zheng H."/>
            <person name="Zhang Y."/>
            <person name="Zhao M."/>
            <person name="Hao Q."/>
            <person name="McDermott J."/>
            <person name="Samudrala R."/>
            <person name="Kristiansen K."/>
            <person name="Wong G.K.-S."/>
        </authorList>
    </citation>
    <scope>NUCLEOTIDE SEQUENCE</scope>
</reference>
<gene>
    <name evidence="3" type="ORF">OsJ_29492</name>
</gene>
<feature type="region of interest" description="Disordered" evidence="1">
    <location>
        <begin position="27"/>
        <end position="58"/>
    </location>
</feature>
<protein>
    <recommendedName>
        <fullName evidence="2">PDZ domain-containing protein</fullName>
    </recommendedName>
</protein>
<reference evidence="3" key="1">
    <citation type="journal article" date="2005" name="PLoS Biol.">
        <title>The genomes of Oryza sativa: a history of duplications.</title>
        <authorList>
            <person name="Yu J."/>
            <person name="Wang J."/>
            <person name="Lin W."/>
            <person name="Li S."/>
            <person name="Li H."/>
            <person name="Zhou J."/>
            <person name="Ni P."/>
            <person name="Dong W."/>
            <person name="Hu S."/>
            <person name="Zeng C."/>
            <person name="Zhang J."/>
            <person name="Zhang Y."/>
            <person name="Li R."/>
            <person name="Xu Z."/>
            <person name="Li S."/>
            <person name="Li X."/>
            <person name="Zheng H."/>
            <person name="Cong L."/>
            <person name="Lin L."/>
            <person name="Yin J."/>
            <person name="Geng J."/>
            <person name="Li G."/>
            <person name="Shi J."/>
            <person name="Liu J."/>
            <person name="Lv H."/>
            <person name="Li J."/>
            <person name="Wang J."/>
            <person name="Deng Y."/>
            <person name="Ran L."/>
            <person name="Shi X."/>
            <person name="Wang X."/>
            <person name="Wu Q."/>
            <person name="Li C."/>
            <person name="Ren X."/>
            <person name="Wang J."/>
            <person name="Wang X."/>
            <person name="Li D."/>
            <person name="Liu D."/>
            <person name="Zhang X."/>
            <person name="Ji Z."/>
            <person name="Zhao W."/>
            <person name="Sun Y."/>
            <person name="Zhang Z."/>
            <person name="Bao J."/>
            <person name="Han Y."/>
            <person name="Dong L."/>
            <person name="Ji J."/>
            <person name="Chen P."/>
            <person name="Wu S."/>
            <person name="Liu J."/>
            <person name="Xiao Y."/>
            <person name="Bu D."/>
            <person name="Tan J."/>
            <person name="Yang L."/>
            <person name="Ye C."/>
            <person name="Zhang J."/>
            <person name="Xu J."/>
            <person name="Zhou Y."/>
            <person name="Yu Y."/>
            <person name="Zhang B."/>
            <person name="Zhuang S."/>
            <person name="Wei H."/>
            <person name="Liu B."/>
            <person name="Lei M."/>
            <person name="Yu H."/>
            <person name="Li Y."/>
            <person name="Xu H."/>
            <person name="Wei S."/>
            <person name="He X."/>
            <person name="Fang L."/>
            <person name="Zhang Z."/>
            <person name="Zhang Y."/>
            <person name="Huang X."/>
            <person name="Su Z."/>
            <person name="Tong W."/>
            <person name="Li J."/>
            <person name="Tong Z."/>
            <person name="Li S."/>
            <person name="Ye J."/>
            <person name="Wang L."/>
            <person name="Fang L."/>
            <person name="Lei T."/>
            <person name="Chen C."/>
            <person name="Chen H."/>
            <person name="Xu Z."/>
            <person name="Li H."/>
            <person name="Huang H."/>
            <person name="Zhang F."/>
            <person name="Xu H."/>
            <person name="Li N."/>
            <person name="Zhao C."/>
            <person name="Li S."/>
            <person name="Dong L."/>
            <person name="Huang Y."/>
            <person name="Li L."/>
            <person name="Xi Y."/>
            <person name="Qi Q."/>
            <person name="Li W."/>
            <person name="Zhang B."/>
            <person name="Hu W."/>
            <person name="Zhang Y."/>
            <person name="Tian X."/>
            <person name="Jiao Y."/>
            <person name="Liang X."/>
            <person name="Jin J."/>
            <person name="Gao L."/>
            <person name="Zheng W."/>
            <person name="Hao B."/>
            <person name="Liu S."/>
            <person name="Wang W."/>
            <person name="Yuan L."/>
            <person name="Cao M."/>
            <person name="McDermott J."/>
            <person name="Samudrala R."/>
            <person name="Wang J."/>
            <person name="Wong G.K."/>
            <person name="Yang H."/>
        </authorList>
    </citation>
    <scope>NUCLEOTIDE SEQUENCE [LARGE SCALE GENOMIC DNA]</scope>
</reference>
<evidence type="ECO:0000259" key="2">
    <source>
        <dbReference type="PROSITE" id="PS50106"/>
    </source>
</evidence>
<dbReference type="AlphaFoldDB" id="B9G3S8"/>
<sequence>MHQIIKQVITHYHVKYYQVRKMMRNNQNTQVEGASATKKRKTSYSNSNREDSSPVVDDGMHMVNNFEESFGDLDDCNEEYSKVNLVALRISQSVVSLASFKGRTRLFACTGTIMEYGPSKMSILTSASLVRCTKDENKTDEKLKIKVRLPNGKLTEGKLWNYDLYYNIAVVKIKYFPELSTAQIHNQGQSNVKLSQSKLVAVGRGYESGELMATGGTLLYKPSKLDCKELMTSTCKITKAGIGGPLVGFDGNFVGMNFCDKKETPFLPINIIRKCLKHFDMFGRVVQPWLGLRIGSLKHEKLDIREQIHGSFSNTGGIYVKERLLLSTVAEPSGVPEGASTPLSDPPSSTYKTSFLVFHNPDNDNSWAIKRLLPFLLTRSMGVVTLFVSIGVYAETVFDGSPAADSGINVGDVITKLDGVDLFHAQEFYELILGKSEDILRRDEEMLFKVSILRPSNGLTFRAIVNAEVVDMSRKNRWPVPKAEWLYPCTDDRCDEIVAPDPIVIRTCEDSYYLPALDESELRLYYGEE</sequence>
<evidence type="ECO:0000256" key="1">
    <source>
        <dbReference type="SAM" id="MobiDB-lite"/>
    </source>
</evidence>
<dbReference type="EMBL" id="CM000146">
    <property type="protein sequence ID" value="EEE69776.1"/>
    <property type="molecule type" value="Genomic_DNA"/>
</dbReference>
<dbReference type="InterPro" id="IPR036034">
    <property type="entry name" value="PDZ_sf"/>
</dbReference>
<dbReference type="SUPFAM" id="SSF50494">
    <property type="entry name" value="Trypsin-like serine proteases"/>
    <property type="match status" value="1"/>
</dbReference>